<gene>
    <name evidence="1" type="ORF">SAMN06296241_1364</name>
</gene>
<protein>
    <recommendedName>
        <fullName evidence="3">Mor transcription activator family protein</fullName>
    </recommendedName>
</protein>
<keyword evidence="2" id="KW-1185">Reference proteome</keyword>
<evidence type="ECO:0008006" key="3">
    <source>
        <dbReference type="Google" id="ProtNLM"/>
    </source>
</evidence>
<dbReference type="EMBL" id="OCMF01000001">
    <property type="protein sequence ID" value="SOC79827.1"/>
    <property type="molecule type" value="Genomic_DNA"/>
</dbReference>
<dbReference type="AlphaFoldDB" id="A0A285X3B0"/>
<dbReference type="Proteomes" id="UP000219193">
    <property type="component" value="Unassembled WGS sequence"/>
</dbReference>
<sequence length="87" mass="10529">MLIPIQKRPPLMSTYELIEKLEKLDYFSDLFRSGILPPHWLDYKVIYEYYQEQLKKEKLRKQALTNTADEFNVSERTVYIIIQKMKG</sequence>
<evidence type="ECO:0000313" key="2">
    <source>
        <dbReference type="Proteomes" id="UP000219193"/>
    </source>
</evidence>
<organism evidence="1 2">
    <name type="scientific">Salinimicrobium sediminis</name>
    <dbReference type="NCBI Taxonomy" id="1343891"/>
    <lineage>
        <taxon>Bacteria</taxon>
        <taxon>Pseudomonadati</taxon>
        <taxon>Bacteroidota</taxon>
        <taxon>Flavobacteriia</taxon>
        <taxon>Flavobacteriales</taxon>
        <taxon>Flavobacteriaceae</taxon>
        <taxon>Salinimicrobium</taxon>
    </lineage>
</organism>
<name>A0A285X3B0_9FLAO</name>
<reference evidence="2" key="1">
    <citation type="submission" date="2017-09" db="EMBL/GenBank/DDBJ databases">
        <authorList>
            <person name="Varghese N."/>
            <person name="Submissions S."/>
        </authorList>
    </citation>
    <scope>NUCLEOTIDE SEQUENCE [LARGE SCALE GENOMIC DNA]</scope>
    <source>
        <strain evidence="2">CGMCC 1.12641</strain>
    </source>
</reference>
<evidence type="ECO:0000313" key="1">
    <source>
        <dbReference type="EMBL" id="SOC79827.1"/>
    </source>
</evidence>
<proteinExistence type="predicted"/>
<accession>A0A285X3B0</accession>